<comment type="pathway">
    <text evidence="3 19">Cofactor biosynthesis; adenosylcobalamin biosynthesis; adenosylcobalamin from cob(II)yrinate a,c-diamide: step 7/7.</text>
</comment>
<dbReference type="Proteomes" id="UP000234560">
    <property type="component" value="Chromosome"/>
</dbReference>
<dbReference type="GO" id="GO:0005886">
    <property type="term" value="C:plasma membrane"/>
    <property type="evidence" value="ECO:0007669"/>
    <property type="project" value="UniProtKB-SubCell"/>
</dbReference>
<protein>
    <recommendedName>
        <fullName evidence="6 19">Adenosylcobinamide-GDP ribazoletransferase</fullName>
        <ecNumber evidence="5 19">2.7.8.26</ecNumber>
    </recommendedName>
    <alternativeName>
        <fullName evidence="16 19">Cobalamin synthase</fullName>
    </alternativeName>
    <alternativeName>
        <fullName evidence="15 19">Cobalamin-5'-phosphate synthase</fullName>
    </alternativeName>
</protein>
<evidence type="ECO:0000256" key="12">
    <source>
        <dbReference type="ARBA" id="ARBA00022989"/>
    </source>
</evidence>
<comment type="catalytic activity">
    <reaction evidence="17 19">
        <text>alpha-ribazole + adenosylcob(III)inamide-GDP = adenosylcob(III)alamin + GMP + H(+)</text>
        <dbReference type="Rhea" id="RHEA:16049"/>
        <dbReference type="ChEBI" id="CHEBI:10329"/>
        <dbReference type="ChEBI" id="CHEBI:15378"/>
        <dbReference type="ChEBI" id="CHEBI:18408"/>
        <dbReference type="ChEBI" id="CHEBI:58115"/>
        <dbReference type="ChEBI" id="CHEBI:60487"/>
        <dbReference type="EC" id="2.7.8.26"/>
    </reaction>
</comment>
<reference evidence="20" key="1">
    <citation type="submission" date="2017-12" db="EMBL/GenBank/DDBJ databases">
        <authorList>
            <person name="Thomas-White K."/>
            <person name="Wolfe A.J."/>
        </authorList>
    </citation>
    <scope>NUCLEOTIDE SEQUENCE</scope>
    <source>
        <strain evidence="20">UMB0763</strain>
    </source>
</reference>
<dbReference type="GO" id="GO:0008818">
    <property type="term" value="F:cobalamin 5'-phosphate synthase activity"/>
    <property type="evidence" value="ECO:0007669"/>
    <property type="project" value="UniProtKB-UniRule"/>
</dbReference>
<organism evidence="20 21">
    <name type="scientific">Corynebacterium pyruviciproducens</name>
    <dbReference type="NCBI Taxonomy" id="598660"/>
    <lineage>
        <taxon>Bacteria</taxon>
        <taxon>Bacillati</taxon>
        <taxon>Actinomycetota</taxon>
        <taxon>Actinomycetes</taxon>
        <taxon>Mycobacteriales</taxon>
        <taxon>Corynebacteriaceae</taxon>
        <taxon>Corynebacterium</taxon>
    </lineage>
</organism>
<evidence type="ECO:0000256" key="5">
    <source>
        <dbReference type="ARBA" id="ARBA00013200"/>
    </source>
</evidence>
<dbReference type="AlphaFoldDB" id="A0AAF0YT36"/>
<comment type="cofactor">
    <cofactor evidence="1 19">
        <name>Mg(2+)</name>
        <dbReference type="ChEBI" id="CHEBI:18420"/>
    </cofactor>
</comment>
<proteinExistence type="inferred from homology"/>
<dbReference type="EMBL" id="CP136958">
    <property type="protein sequence ID" value="WOT02935.1"/>
    <property type="molecule type" value="Genomic_DNA"/>
</dbReference>
<evidence type="ECO:0000256" key="18">
    <source>
        <dbReference type="ARBA" id="ARBA00049504"/>
    </source>
</evidence>
<keyword evidence="9 19" id="KW-0808">Transferase</keyword>
<reference evidence="20" key="2">
    <citation type="submission" date="2023-10" db="EMBL/GenBank/DDBJ databases">
        <authorList>
            <person name="Choi B."/>
        </authorList>
    </citation>
    <scope>NUCLEOTIDE SEQUENCE</scope>
    <source>
        <strain evidence="20">UMB0763</strain>
    </source>
</reference>
<keyword evidence="12 19" id="KW-1133">Transmembrane helix</keyword>
<comment type="catalytic activity">
    <reaction evidence="18 19">
        <text>alpha-ribazole 5'-phosphate + adenosylcob(III)inamide-GDP = adenosylcob(III)alamin 5'-phosphate + GMP + H(+)</text>
        <dbReference type="Rhea" id="RHEA:23560"/>
        <dbReference type="ChEBI" id="CHEBI:15378"/>
        <dbReference type="ChEBI" id="CHEBI:57918"/>
        <dbReference type="ChEBI" id="CHEBI:58115"/>
        <dbReference type="ChEBI" id="CHEBI:60487"/>
        <dbReference type="ChEBI" id="CHEBI:60493"/>
        <dbReference type="EC" id="2.7.8.26"/>
    </reaction>
</comment>
<feature type="transmembrane region" description="Helical" evidence="19">
    <location>
        <begin position="248"/>
        <end position="271"/>
    </location>
</feature>
<dbReference type="PANTHER" id="PTHR34148:SF1">
    <property type="entry name" value="ADENOSYLCOBINAMIDE-GDP RIBAZOLETRANSFERASE"/>
    <property type="match status" value="1"/>
</dbReference>
<evidence type="ECO:0000256" key="15">
    <source>
        <dbReference type="ARBA" id="ARBA00032605"/>
    </source>
</evidence>
<evidence type="ECO:0000256" key="16">
    <source>
        <dbReference type="ARBA" id="ARBA00032853"/>
    </source>
</evidence>
<evidence type="ECO:0000256" key="9">
    <source>
        <dbReference type="ARBA" id="ARBA00022679"/>
    </source>
</evidence>
<evidence type="ECO:0000256" key="10">
    <source>
        <dbReference type="ARBA" id="ARBA00022692"/>
    </source>
</evidence>
<evidence type="ECO:0000256" key="14">
    <source>
        <dbReference type="ARBA" id="ARBA00025228"/>
    </source>
</evidence>
<evidence type="ECO:0000256" key="7">
    <source>
        <dbReference type="ARBA" id="ARBA00022475"/>
    </source>
</evidence>
<dbReference type="HAMAP" id="MF_00719">
    <property type="entry name" value="CobS"/>
    <property type="match status" value="1"/>
</dbReference>
<feature type="transmembrane region" description="Helical" evidence="19">
    <location>
        <begin position="55"/>
        <end position="77"/>
    </location>
</feature>
<evidence type="ECO:0000313" key="21">
    <source>
        <dbReference type="Proteomes" id="UP000234560"/>
    </source>
</evidence>
<feature type="transmembrane region" description="Helical" evidence="19">
    <location>
        <begin position="220"/>
        <end position="236"/>
    </location>
</feature>
<dbReference type="GO" id="GO:0009236">
    <property type="term" value="P:cobalamin biosynthetic process"/>
    <property type="evidence" value="ECO:0007669"/>
    <property type="project" value="UniProtKB-UniRule"/>
</dbReference>
<evidence type="ECO:0000256" key="3">
    <source>
        <dbReference type="ARBA" id="ARBA00004663"/>
    </source>
</evidence>
<gene>
    <name evidence="19" type="primary">cobS</name>
    <name evidence="20" type="ORF">CYJ47_03965</name>
</gene>
<evidence type="ECO:0000256" key="8">
    <source>
        <dbReference type="ARBA" id="ARBA00022573"/>
    </source>
</evidence>
<comment type="similarity">
    <text evidence="4 19">Belongs to the CobS family.</text>
</comment>
<keyword evidence="11 19" id="KW-0460">Magnesium</keyword>
<evidence type="ECO:0000256" key="11">
    <source>
        <dbReference type="ARBA" id="ARBA00022842"/>
    </source>
</evidence>
<evidence type="ECO:0000256" key="4">
    <source>
        <dbReference type="ARBA" id="ARBA00010561"/>
    </source>
</evidence>
<dbReference type="KEGG" id="cpyr:CYJ47_03965"/>
<keyword evidence="13 19" id="KW-0472">Membrane</keyword>
<keyword evidence="7 19" id="KW-1003">Cell membrane</keyword>
<keyword evidence="8 19" id="KW-0169">Cobalamin biosynthesis</keyword>
<dbReference type="RefSeq" id="WP_016457766.1">
    <property type="nucleotide sequence ID" value="NZ_CAMIHY010000041.1"/>
</dbReference>
<evidence type="ECO:0000256" key="1">
    <source>
        <dbReference type="ARBA" id="ARBA00001946"/>
    </source>
</evidence>
<accession>A0AAF0YT36</accession>
<evidence type="ECO:0000256" key="13">
    <source>
        <dbReference type="ARBA" id="ARBA00023136"/>
    </source>
</evidence>
<keyword evidence="10 19" id="KW-0812">Transmembrane</keyword>
<dbReference type="PANTHER" id="PTHR34148">
    <property type="entry name" value="ADENOSYLCOBINAMIDE-GDP RIBAZOLETRANSFERASE"/>
    <property type="match status" value="1"/>
</dbReference>
<comment type="function">
    <text evidence="14 19">Joins adenosylcobinamide-GDP and alpha-ribazole to generate adenosylcobalamin (Ado-cobalamin). Also synthesizes adenosylcobalamin 5'-phosphate from adenosylcobinamide-GDP and alpha-ribazole 5'-phosphate.</text>
</comment>
<evidence type="ECO:0000256" key="6">
    <source>
        <dbReference type="ARBA" id="ARBA00015850"/>
    </source>
</evidence>
<sequence>MSGKAGPGTNPASGTPAGGTAVQRVWEACSTALSWMTILPFAGAREYNRQVGGRAMAALPLAGVVIGAISALAALAFHRTPLVAAAVALVVSELLTRFMHVDAVADVADALGSYAKPEKAREILRDSHSGAFAVAAVALIYIVIFASFASALSVPGPAEWTVFFSLWAGRVAGLVPATTTFDPLSESGFGGLIIGTVHWWWIGVWWAVLSAASLPVCGPWIAVSSAFSLASVYVLSRHMSSRFDGLNGDCVGACVLLGTVITAAMSCALVAL</sequence>
<evidence type="ECO:0000256" key="17">
    <source>
        <dbReference type="ARBA" id="ARBA00048623"/>
    </source>
</evidence>
<dbReference type="InterPro" id="IPR003805">
    <property type="entry name" value="CobS"/>
</dbReference>
<dbReference type="GO" id="GO:0051073">
    <property type="term" value="F:adenosylcobinamide-GDP ribazoletransferase activity"/>
    <property type="evidence" value="ECO:0007669"/>
    <property type="project" value="UniProtKB-UniRule"/>
</dbReference>
<dbReference type="EC" id="2.7.8.26" evidence="5 19"/>
<evidence type="ECO:0000256" key="2">
    <source>
        <dbReference type="ARBA" id="ARBA00004651"/>
    </source>
</evidence>
<feature type="transmembrane region" description="Helical" evidence="19">
    <location>
        <begin position="189"/>
        <end position="208"/>
    </location>
</feature>
<evidence type="ECO:0000256" key="19">
    <source>
        <dbReference type="HAMAP-Rule" id="MF_00719"/>
    </source>
</evidence>
<name>A0AAF0YT36_9CORY</name>
<comment type="subcellular location">
    <subcellularLocation>
        <location evidence="2 19">Cell membrane</location>
        <topology evidence="2 19">Multi-pass membrane protein</topology>
    </subcellularLocation>
</comment>
<evidence type="ECO:0000313" key="20">
    <source>
        <dbReference type="EMBL" id="WOT02935.1"/>
    </source>
</evidence>
<dbReference type="Pfam" id="PF02654">
    <property type="entry name" value="CobS"/>
    <property type="match status" value="1"/>
</dbReference>
<feature type="transmembrane region" description="Helical" evidence="19">
    <location>
        <begin position="129"/>
        <end position="154"/>
    </location>
</feature>